<dbReference type="AlphaFoldDB" id="A0A133PVU6"/>
<reference evidence="3" key="1">
    <citation type="submission" date="2016-01" db="EMBL/GenBank/DDBJ databases">
        <authorList>
            <person name="Mitreva M."/>
            <person name="Pepin K.H."/>
            <person name="Mihindukulasuriya K.A."/>
            <person name="Fulton R."/>
            <person name="Fronick C."/>
            <person name="O'Laughlin M."/>
            <person name="Miner T."/>
            <person name="Herter B."/>
            <person name="Rosa B.A."/>
            <person name="Cordes M."/>
            <person name="Tomlinson C."/>
            <person name="Wollam A."/>
            <person name="Palsikar V.B."/>
            <person name="Mardis E.R."/>
            <person name="Wilson R.K."/>
        </authorList>
    </citation>
    <scope>NUCLEOTIDE SEQUENCE [LARGE SCALE GENOMIC DNA]</scope>
    <source>
        <strain evidence="3">MJR7716</strain>
    </source>
</reference>
<accession>A0A133PVU6</accession>
<evidence type="ECO:0000313" key="2">
    <source>
        <dbReference type="EMBL" id="KXA33538.1"/>
    </source>
</evidence>
<feature type="transmembrane region" description="Helical" evidence="1">
    <location>
        <begin position="12"/>
        <end position="32"/>
    </location>
</feature>
<proteinExistence type="predicted"/>
<keyword evidence="1" id="KW-0812">Transmembrane</keyword>
<dbReference type="Proteomes" id="UP000070533">
    <property type="component" value="Unassembled WGS sequence"/>
</dbReference>
<dbReference type="PATRIC" id="fig|28128.5.peg.2482"/>
<evidence type="ECO:0000256" key="1">
    <source>
        <dbReference type="SAM" id="Phobius"/>
    </source>
</evidence>
<comment type="caution">
    <text evidence="2">The sequence shown here is derived from an EMBL/GenBank/DDBJ whole genome shotgun (WGS) entry which is preliminary data.</text>
</comment>
<organism evidence="2 3">
    <name type="scientific">Prevotella corporis</name>
    <dbReference type="NCBI Taxonomy" id="28128"/>
    <lineage>
        <taxon>Bacteria</taxon>
        <taxon>Pseudomonadati</taxon>
        <taxon>Bacteroidota</taxon>
        <taxon>Bacteroidia</taxon>
        <taxon>Bacteroidales</taxon>
        <taxon>Prevotellaceae</taxon>
        <taxon>Prevotella</taxon>
    </lineage>
</organism>
<sequence length="57" mass="6863">MFTTEHSYFLSVFYFNLLHSFRLFFVILQSFISRQAHNKPTFKKKILTGKETKMKGQ</sequence>
<evidence type="ECO:0000313" key="3">
    <source>
        <dbReference type="Proteomes" id="UP000070533"/>
    </source>
</evidence>
<dbReference type="STRING" id="28128.HMPREF3226_02411"/>
<gene>
    <name evidence="2" type="ORF">HMPREF3226_02411</name>
</gene>
<keyword evidence="1" id="KW-0472">Membrane</keyword>
<keyword evidence="3" id="KW-1185">Reference proteome</keyword>
<dbReference type="EMBL" id="LRQG01000221">
    <property type="protein sequence ID" value="KXA33538.1"/>
    <property type="molecule type" value="Genomic_DNA"/>
</dbReference>
<protein>
    <submittedName>
        <fullName evidence="2">Uncharacterized protein</fullName>
    </submittedName>
</protein>
<name>A0A133PVU6_9BACT</name>
<keyword evidence="1" id="KW-1133">Transmembrane helix</keyword>